<proteinExistence type="predicted"/>
<sequence>MQNRICGKRQQKQDNRETNRRGWREVTLESDGKSTEGRALWRQPRGQREAAEEVERLEVLVLGFRTTGSETAAAGLSARGTHMKKNIWLTLTQGLGIVVGGVFGGEQSRRGRQSQERKDWGFGVRCCWLLSP</sequence>
<feature type="compositionally biased region" description="Basic residues" evidence="1">
    <location>
        <begin position="1"/>
        <end position="10"/>
    </location>
</feature>
<dbReference type="EMBL" id="AMZH03024099">
    <property type="protein sequence ID" value="RRT36084.1"/>
    <property type="molecule type" value="Genomic_DNA"/>
</dbReference>
<dbReference type="AlphaFoldDB" id="A0A426X9D5"/>
<accession>A0A426X9D5</accession>
<evidence type="ECO:0000313" key="3">
    <source>
        <dbReference type="Proteomes" id="UP000287651"/>
    </source>
</evidence>
<reference evidence="2 3" key="1">
    <citation type="journal article" date="2014" name="Agronomy (Basel)">
        <title>A Draft Genome Sequence for Ensete ventricosum, the Drought-Tolerant Tree Against Hunger.</title>
        <authorList>
            <person name="Harrison J."/>
            <person name="Moore K.A."/>
            <person name="Paszkiewicz K."/>
            <person name="Jones T."/>
            <person name="Grant M."/>
            <person name="Ambacheew D."/>
            <person name="Muzemil S."/>
            <person name="Studholme D.J."/>
        </authorList>
    </citation>
    <scope>NUCLEOTIDE SEQUENCE [LARGE SCALE GENOMIC DNA]</scope>
</reference>
<evidence type="ECO:0000313" key="2">
    <source>
        <dbReference type="EMBL" id="RRT36084.1"/>
    </source>
</evidence>
<organism evidence="2 3">
    <name type="scientific">Ensete ventricosum</name>
    <name type="common">Abyssinian banana</name>
    <name type="synonym">Musa ensete</name>
    <dbReference type="NCBI Taxonomy" id="4639"/>
    <lineage>
        <taxon>Eukaryota</taxon>
        <taxon>Viridiplantae</taxon>
        <taxon>Streptophyta</taxon>
        <taxon>Embryophyta</taxon>
        <taxon>Tracheophyta</taxon>
        <taxon>Spermatophyta</taxon>
        <taxon>Magnoliopsida</taxon>
        <taxon>Liliopsida</taxon>
        <taxon>Zingiberales</taxon>
        <taxon>Musaceae</taxon>
        <taxon>Ensete</taxon>
    </lineage>
</organism>
<feature type="compositionally biased region" description="Basic and acidic residues" evidence="1">
    <location>
        <begin position="11"/>
        <end position="36"/>
    </location>
</feature>
<comment type="caution">
    <text evidence="2">The sequence shown here is derived from an EMBL/GenBank/DDBJ whole genome shotgun (WGS) entry which is preliminary data.</text>
</comment>
<feature type="region of interest" description="Disordered" evidence="1">
    <location>
        <begin position="1"/>
        <end position="47"/>
    </location>
</feature>
<evidence type="ECO:0000256" key="1">
    <source>
        <dbReference type="SAM" id="MobiDB-lite"/>
    </source>
</evidence>
<name>A0A426X9D5_ENSVE</name>
<protein>
    <submittedName>
        <fullName evidence="2">Uncharacterized protein</fullName>
    </submittedName>
</protein>
<dbReference type="Proteomes" id="UP000287651">
    <property type="component" value="Unassembled WGS sequence"/>
</dbReference>
<gene>
    <name evidence="2" type="ORF">B296_00046732</name>
</gene>